<gene>
    <name evidence="1" type="ordered locus">HacjB3_08475</name>
    <name evidence="2" type="ORF">C497_14227</name>
</gene>
<dbReference type="Proteomes" id="UP000011645">
    <property type="component" value="Unassembled WGS sequence"/>
</dbReference>
<dbReference type="eggNOG" id="arCOG06262">
    <property type="taxonomic scope" value="Archaea"/>
</dbReference>
<dbReference type="PATRIC" id="fig|795797.18.peg.1686"/>
<evidence type="ECO:0008006" key="5">
    <source>
        <dbReference type="Google" id="ProtNLM"/>
    </source>
</evidence>
<dbReference type="InterPro" id="IPR045396">
    <property type="entry name" value="DUF6517"/>
</dbReference>
<name>D8J2X1_HALJB</name>
<dbReference type="STRING" id="795797.HacjB3_08475"/>
<protein>
    <recommendedName>
        <fullName evidence="5">Lipoprotein</fullName>
    </recommendedName>
</protein>
<dbReference type="Proteomes" id="UP000000390">
    <property type="component" value="Chromosome"/>
</dbReference>
<dbReference type="EMBL" id="AOHV01000038">
    <property type="protein sequence ID" value="ELY34903.1"/>
    <property type="molecule type" value="Genomic_DNA"/>
</dbReference>
<dbReference type="PROSITE" id="PS51257">
    <property type="entry name" value="PROKAR_LIPOPROTEIN"/>
    <property type="match status" value="1"/>
</dbReference>
<evidence type="ECO:0000313" key="4">
    <source>
        <dbReference type="Proteomes" id="UP000011645"/>
    </source>
</evidence>
<organism evidence="1 3">
    <name type="scientific">Halalkalicoccus jeotgali (strain DSM 18796 / CECT 7217 / JCM 14584 / KCTC 4019 / B3)</name>
    <dbReference type="NCBI Taxonomy" id="795797"/>
    <lineage>
        <taxon>Archaea</taxon>
        <taxon>Methanobacteriati</taxon>
        <taxon>Methanobacteriota</taxon>
        <taxon>Stenosarchaea group</taxon>
        <taxon>Halobacteria</taxon>
        <taxon>Halobacteriales</taxon>
        <taxon>Halococcaceae</taxon>
        <taxon>Halalkalicoccus</taxon>
    </lineage>
</organism>
<accession>D8J2X1</accession>
<dbReference type="KEGG" id="hje:HacjB3_08475"/>
<evidence type="ECO:0000313" key="1">
    <source>
        <dbReference type="EMBL" id="ADJ15078.1"/>
    </source>
</evidence>
<proteinExistence type="predicted"/>
<keyword evidence="4" id="KW-1185">Reference proteome</keyword>
<dbReference type="OrthoDB" id="205286at2157"/>
<dbReference type="AlphaFoldDB" id="D8J2X1"/>
<dbReference type="GeneID" id="9419495"/>
<dbReference type="RefSeq" id="WP_008417500.1">
    <property type="nucleotide sequence ID" value="NC_014297.1"/>
</dbReference>
<dbReference type="Pfam" id="PF20127">
    <property type="entry name" value="DUF6517"/>
    <property type="match status" value="1"/>
</dbReference>
<dbReference type="EMBL" id="CP002062">
    <property type="protein sequence ID" value="ADJ15078.1"/>
    <property type="molecule type" value="Genomic_DNA"/>
</dbReference>
<evidence type="ECO:0000313" key="3">
    <source>
        <dbReference type="Proteomes" id="UP000000390"/>
    </source>
</evidence>
<sequence length="216" mass="23328">MATTRRGLCSLATLALTSSAGCLDTLAGGPARFVAPLAPVADRALDTTGYELEDTARREERRTFEVTRLSREVEVVSRVAQYHRRIDAGPLGEIRGAVFVTLCTPAVSVLGRTFNPVEGMDNRELATEVQSQYEELSVGPEVDRRTVRLLDERVALSKFEGEATFGGVGIDVFVHTALAEGDDEFVVVSGIYPRLLPDEEGAVTSLAEGVRIEDSA</sequence>
<reference evidence="1 3" key="1">
    <citation type="journal article" date="2010" name="J. Bacteriol.">
        <title>Complete genome sequence of Halalkalicoccus jeotgali B3(T), an extremely halophilic archaeon.</title>
        <authorList>
            <person name="Roh S.W."/>
            <person name="Nam Y.D."/>
            <person name="Nam S.H."/>
            <person name="Choi S.H."/>
            <person name="Park H.S."/>
            <person name="Bae J.W."/>
        </authorList>
    </citation>
    <scope>NUCLEOTIDE SEQUENCE [LARGE SCALE GENOMIC DNA]</scope>
    <source>
        <strain evidence="1">B3</strain>
        <strain evidence="3">DSM 18796 / CECT 7217 / JCM 14584 / KCTC 4019 / B3</strain>
    </source>
</reference>
<reference evidence="2 4" key="2">
    <citation type="journal article" date="2014" name="PLoS Genet.">
        <title>Phylogenetically driven sequencing of extremely halophilic archaea reveals strategies for static and dynamic osmo-response.</title>
        <authorList>
            <person name="Becker E.A."/>
            <person name="Seitzer P.M."/>
            <person name="Tritt A."/>
            <person name="Larsen D."/>
            <person name="Krusor M."/>
            <person name="Yao A.I."/>
            <person name="Wu D."/>
            <person name="Madern D."/>
            <person name="Eisen J.A."/>
            <person name="Darling A.E."/>
            <person name="Facciotti M.T."/>
        </authorList>
    </citation>
    <scope>NUCLEOTIDE SEQUENCE [LARGE SCALE GENOMIC DNA]</scope>
    <source>
        <strain evidence="2">B3</strain>
        <strain evidence="4">DSM 18796 / CECT 7217 / JCM 14584 / KCTC 4019 / B3</strain>
    </source>
</reference>
<dbReference type="HOGENOM" id="CLU_097418_0_0_2"/>
<evidence type="ECO:0000313" key="2">
    <source>
        <dbReference type="EMBL" id="ELY34903.1"/>
    </source>
</evidence>